<dbReference type="InterPro" id="IPR011030">
    <property type="entry name" value="Lipovitellin_superhlx_dom"/>
</dbReference>
<feature type="signal peptide" evidence="11">
    <location>
        <begin position="1"/>
        <end position="19"/>
    </location>
</feature>
<evidence type="ECO:0000256" key="7">
    <source>
        <dbReference type="ARBA" id="ARBA00023157"/>
    </source>
</evidence>
<gene>
    <name evidence="14" type="primary">apoLp</name>
</gene>
<feature type="chain" id="PRO_5008896847" evidence="11">
    <location>
        <begin position="20"/>
        <end position="3651"/>
    </location>
</feature>
<dbReference type="InterPro" id="IPR036465">
    <property type="entry name" value="vWFA_dom_sf"/>
</dbReference>
<feature type="region of interest" description="Disordered" evidence="10">
    <location>
        <begin position="3617"/>
        <end position="3651"/>
    </location>
</feature>
<dbReference type="PANTHER" id="PTHR23345">
    <property type="entry name" value="VITELLOGENIN-RELATED"/>
    <property type="match status" value="1"/>
</dbReference>
<reference evidence="14" key="1">
    <citation type="submission" date="2016-09" db="EMBL/GenBank/DDBJ databases">
        <title>Two Vitellogenins in the Loliginid Squid (Uroteuthis edulis): Identification and Specific Expression in the Ovarian Follicles.</title>
        <authorList>
            <person name="Kitano H."/>
            <person name="Nagano N."/>
            <person name="Sakaguchi K."/>
            <person name="Matsuyama M."/>
        </authorList>
    </citation>
    <scope>NUCLEOTIDE SEQUENCE</scope>
    <source>
        <tissue evidence="14">Ovary</tissue>
    </source>
</reference>
<dbReference type="InterPro" id="IPR015255">
    <property type="entry name" value="Vitellinogen_open_b-sht"/>
</dbReference>
<evidence type="ECO:0000256" key="2">
    <source>
        <dbReference type="ARBA" id="ARBA00022448"/>
    </source>
</evidence>
<keyword evidence="2" id="KW-0813">Transport</keyword>
<evidence type="ECO:0000256" key="4">
    <source>
        <dbReference type="ARBA" id="ARBA00022729"/>
    </source>
</evidence>
<name>A0A1C9ZPB0_9MOLL</name>
<dbReference type="PROSITE" id="PS51211">
    <property type="entry name" value="VITELLOGENIN"/>
    <property type="match status" value="1"/>
</dbReference>
<sequence>MEQHFSGLILALLVTFATAGPINIELFKDSRTCAKRCLSNGKFDYDLDTIYVYKYEAESKTNIVGASEDSASVHIRAMVEIQKTSPCDFEMRLKDASLVDPYQSQDGKFSPAEFGQTLTQWPLRFSYQDGRIEDLCPNAEDPSWSLNIKRGILSAFQNSMTRLDADQTLIETDVTGSCETEYQVVDEPDTILKTKDLVNCKHRQGINSAVQSIGYDANSNIQCLAIMKSFYNCKQKINKDSDILEESLCTERLIFRPFSNGANGAATMNTQTLRFMQSKSGGQPSHDEIKYRTDLLFSHQFGARHSPNAEDKIKMKLKELCQIFKDDVRPEQPQLFTELIREMKMADSGALNAIYKQIKNRKICPDNPEKIKKMFHDAIPMVGTSGSLQVIRDLIWKREVVDLEKDMWLASLPFIQHPEKEMLSAIKPLLEEKNVEGNTILLISSLVSGYCSVNPKCGEVAEVAEIMDVLQRMIGKCSSKGPFEKILYALRAIGNIGHSKSIVPRLTQCFTRRENPVQIRLAAIDAFRRIPCDVMRVDLQDLFNDISEDSELRINAYLALMKCPHKNILMRVKESLRNEKTNQVGSFVWTHLTNLRETSDPHLQEVREILEDEELKKEFNKDKRKFSRNYEGSFFLDELNVGGKVDSNVIFSPKSFVPRSANLNLTIDLFGSAINFFEMGTRMEGVEYFLERYFGNNGYFKNKKDTNTNHKFPMRPFDDQYKVDIDALKGFAYVRMFGNELGFWQFEDPNLSFFKNFDIKKLVKNEKIAFSKNMALMDTQLIVPTLIGLPLNLTVAATASIDVEAMGKMNLASFKNIEIGGSIKPSAAVKVVSEITVDAFATKAGLRMNSMAHSSTEAKMNFQMKNGKVIESKLEFPKKRMEIITFKSDFAIIQGDMVKNQRMIEDNRVSKNKCTGENFNKITGLKLCTDFQFANASKRLDAPYFPFTGPVVMQVELVNQDVPEGYAMKTFVSKNTQSGFVIDTPNSKVNRKISLNIDIEQPEKTFEFDSPWKKLTFNGKLLTKRKTRVVSGELILDHKNSKIDKYTASFQLDYTTVKGEQTWMPKIDIMSPTRKMLIHGTITNDGKRIAADFRAAGFYEEEVTLKMTAVRSKREYSCITTLRFGPKEYYLKTKVGMVPKGKMFIYSPELIFIVEGQERVKFESSFLFNPKAKIIANFKLDKVFSKIVAANMLILLQNTKKKMKHKLNFDLKAPQTNIDVMGLMELKESRFMSRMITTYNIGKYQDKLTISSKLLDKSTKSLSFYDGDLTLDSKRDPKKNFILKGQFGKADHHLETQLALEVGNPKRNPEKLNFASILNYHIRPREKNINYTMSFTRPSKDVDVGFKLSHVNMQMANKIENDVELKYGPEKTVGSKVHFTMKDKNNFEGFVSIRHLEKELFRLEDKMTSPNPRNYNNHMSVTVPGGKTVTLQSAVEKQSDMSFHMSNTLRLPNNREVKINGKLNIERENGSMSVEVDADRGTIKNEPWNPKFAFNYHINMQRQMLSFFRSELGIVLSPKKKINISYFMRVVGDQTTQEIIATTPFRNFNRIECKYTVKQLQNYFKENFLLIIDNYYIYEEELMLQIDKRNFVFDYMLKQNTTENESLDLHIKASSNRQESMAMIKFKDRYDTVNFEMNVDHTPNTVDVKANVDMSLPQNGFTFKMSSVSTVNMDEFSFNSKGEINLHHPRVVMDLTYFARADENRITFDANFVSPTSRHKNGKLAIDIAIDDRRRNLTGKFDVDYNDSRLYSLNAGYKFERDIHNFQLAFLLPNGERITTVFNLGMSPKQTVYAELKLPRAFKLFELELDMNGFAECKTETCNHHLRITTNSPSFPNLYVEMKRTEMGLVNLQAQLNAFKKNMEFMATLEGEDWNKKTIMSHFSLDGQEKLNLEGNYMIHSPRKFEAKFLVTSKIGRHDDKFNFNVRREVMSGEEGVLEITGMFELFNKKYEASLMGKNFNEIKAKLMTPKLNYEATLNLNRLMWNDFDVMLDVQQDSDQYRISAFNRHFQEMKLSAAMPSFSDFEIVYNGGIDDRKLGNFHLKISYGEYFVEGNTTINMSNQLELKSTVAFKLLSWASQNPKTHTGSGEIKLKHNFDSIFQKITGNFVYGKETINFVSQVKNTGKINMNMRLKTSFKFNANVKAQIKPGDMYNTDLSLNFDTKWTGPKKLTYSHSGQMRKNLQIKADLEGKGKETEYTLNVNVMMKNEYGLKIEFTTDNMANKYIFDGELMMNRQMEKGRLRVEAPFAFMDGQPMEISFTREGSKFASRGNFKMMEYNMDVEYGRRSIMAKAYINWNKEDRGSNFNFTMNFDDVSNEAKTDKKFNMNLIHPVRTVAFLMKYVKTSNMLELDTEISANVKKGQKIGFAFGRTQDAGYLKVALPQRTYKFSGRVNNDSGRQLFDGSFFWDFDNDDSKKIDLTATMFYRNKNAIFDVILKFPPQTKGVQLKSEFSWFKGDTLFKSKTEFSFNQDPNNVFTAQTELLKDDNNKYTFTMAMMHPKSNWDMFTTFRMFELNNKLTASMDMKYGGKNANMMAYLDKNNNEISMKLRSKEYNAEFFGHFVMEDDYEISAKIERENRAPLEAYINLSPSRNNLRVKFNYDEFMHTKTYHINGNLLTNQMVAVEAFRRDDDAEHDETDSDVTMKFMLEDSNILHGKITWRPVMSMELMNFLHKKVMDNMGELEYMMNMLYNVMNAERQRLSRSFYREFHEETKEIGDYMSREFHEIYTETSEMFQQVGEMYQRNYLYLNTIIRELSKYFYEFEYHVVTAVRHLEDYFHHGFMQYYPIVRQKLEEAKIQFNQVYQETYRKLSYDIMQARYYIMEKLEMWNRQWEIKRDEYLRKLDELNRRTYQEIFNHKYTKAFLMAINHKWDELIDFMRSNDMKFISDWIHYFQENMDDFNDNLNEFMDDIRHHPATQEIFSVMNEIYQQLVWAYKYWEIEETVRNFDDRVKNYITSTANEVREQIFSMNNMKLIEFNLQSGVIEFEFPLVMPMFFVQNQEKIDRFWQMTKHTMNKLNEWQMEYNFTIQDLYYSMKPSSNPADWLPPFKAQAYIFRDQHITTFDGVHLDFKGNCSYILTRDFVDNNFTVIANFGPVQRDMKILSVIFHVGSEKLELFHDYQIQHNNNRMDLPINLNDLSVNRMGNRMEIRSQRMFTVIFDPTQGTVIVDISGWYFGRVAGLFGTYNYEQFDDMMMPESRWTTNVDEFAFSWAMPSCKSRNNFAQFERKLHRCEYWFLDSYSPFRNCFRQVEPDSFYHACNTIHNPRIDICTVARFYIDRCAEKGVPLDLPEQCMMCKTKHGNMFMSDEEVISNETKIEELERSSDIVFVVEQSKCNQRIAADLNTIIQRLEQTLQGKGMNNNRYGFVGFGGDNIPNEYFITIRSELMASAGLIMNEIRQLEFYDGHSIIDQLKAISLATQYPFRPAVRKTIILVTCNMFCMEKSIPYQRVLQQLRDHDITLHLLKKHDFEMSGNKSPKTTDLYGIDSRQVFTKTEGNTDEKMFETIKLPTDNCAELALASNGSVFDATKMIQGDKSMFSHRFTQRIADSLKLANCYNCRCGQNEMGMTQPICTRCPSIIEQYSYSPSFYSPGKLFQGNFKINENLKEQLNMYWERFKKTPKAGGPPAKKPAAKKGAKKAGKKDSRRRRRR</sequence>
<keyword evidence="3" id="KW-0964">Secreted</keyword>
<dbReference type="Pfam" id="PF09172">
    <property type="entry name" value="Vit_open_b-sht"/>
    <property type="match status" value="1"/>
</dbReference>
<accession>A0A1C9ZPB0</accession>
<keyword evidence="5" id="KW-0758">Storage protein</keyword>
<dbReference type="SUPFAM" id="SSF53300">
    <property type="entry name" value="vWA-like"/>
    <property type="match status" value="1"/>
</dbReference>
<dbReference type="Gene3D" id="2.20.50.20">
    <property type="entry name" value="Lipovitellin. Chain A, domain 3"/>
    <property type="match status" value="1"/>
</dbReference>
<dbReference type="InterPro" id="IPR050733">
    <property type="entry name" value="Vitellogenin/Apolipophorin"/>
</dbReference>
<evidence type="ECO:0000256" key="10">
    <source>
        <dbReference type="SAM" id="MobiDB-lite"/>
    </source>
</evidence>
<comment type="caution">
    <text evidence="9">Lacks conserved residue(s) required for the propagation of feature annotation.</text>
</comment>
<dbReference type="InterPro" id="IPR001747">
    <property type="entry name" value="Vitellogenin_N"/>
</dbReference>
<evidence type="ECO:0000256" key="6">
    <source>
        <dbReference type="ARBA" id="ARBA00023055"/>
    </source>
</evidence>
<dbReference type="Gene3D" id="2.30.230.10">
    <property type="entry name" value="Lipovitellin, beta-sheet shell regions, chain A"/>
    <property type="match status" value="1"/>
</dbReference>
<dbReference type="SMART" id="SM01169">
    <property type="entry name" value="DUF1943"/>
    <property type="match status" value="1"/>
</dbReference>
<keyword evidence="8" id="KW-0325">Glycoprotein</keyword>
<evidence type="ECO:0000256" key="9">
    <source>
        <dbReference type="PROSITE-ProRule" id="PRU00557"/>
    </source>
</evidence>
<dbReference type="SUPFAM" id="SSF48431">
    <property type="entry name" value="Lipovitellin-phosvitin complex, superhelical domain"/>
    <property type="match status" value="1"/>
</dbReference>
<dbReference type="PROSITE" id="PS51233">
    <property type="entry name" value="VWFD"/>
    <property type="match status" value="1"/>
</dbReference>
<dbReference type="InterPro" id="IPR015819">
    <property type="entry name" value="Lipid_transp_b-sht_shell"/>
</dbReference>
<dbReference type="Pfam" id="PF06448">
    <property type="entry name" value="DUF1081"/>
    <property type="match status" value="1"/>
</dbReference>
<feature type="domain" description="Vitellogenin" evidence="12">
    <location>
        <begin position="45"/>
        <end position="661"/>
    </location>
</feature>
<protein>
    <submittedName>
        <fullName evidence="14">Apolipophorin short isoform</fullName>
    </submittedName>
</protein>
<evidence type="ECO:0000256" key="3">
    <source>
        <dbReference type="ARBA" id="ARBA00022525"/>
    </source>
</evidence>
<dbReference type="InterPro" id="IPR001846">
    <property type="entry name" value="VWF_type-D"/>
</dbReference>
<dbReference type="SMART" id="SM00638">
    <property type="entry name" value="LPD_N"/>
    <property type="match status" value="1"/>
</dbReference>
<dbReference type="GO" id="GO:0005319">
    <property type="term" value="F:lipid transporter activity"/>
    <property type="evidence" value="ECO:0007669"/>
    <property type="project" value="InterPro"/>
</dbReference>
<keyword evidence="6" id="KW-0445">Lipid transport</keyword>
<evidence type="ECO:0000256" key="11">
    <source>
        <dbReference type="SAM" id="SignalP"/>
    </source>
</evidence>
<organism evidence="14">
    <name type="scientific">Uroteuthis edulis</name>
    <name type="common">swordtip squid</name>
    <dbReference type="NCBI Taxonomy" id="55720"/>
    <lineage>
        <taxon>Eukaryota</taxon>
        <taxon>Metazoa</taxon>
        <taxon>Spiralia</taxon>
        <taxon>Lophotrochozoa</taxon>
        <taxon>Mollusca</taxon>
        <taxon>Cephalopoda</taxon>
        <taxon>Coleoidea</taxon>
        <taxon>Decapodiformes</taxon>
        <taxon>Myopsida</taxon>
        <taxon>Loliginidae</taxon>
        <taxon>Uroteuthis</taxon>
    </lineage>
</organism>
<evidence type="ECO:0000313" key="14">
    <source>
        <dbReference type="EMBL" id="BAV57681.1"/>
    </source>
</evidence>
<proteinExistence type="evidence at transcript level"/>
<keyword evidence="7" id="KW-1015">Disulfide bond</keyword>
<dbReference type="InterPro" id="IPR015817">
    <property type="entry name" value="Vitellinogen_open_b-sht_sub1"/>
</dbReference>
<dbReference type="Pfam" id="PF00094">
    <property type="entry name" value="VWD"/>
    <property type="match status" value="1"/>
</dbReference>
<keyword evidence="4 11" id="KW-0732">Signal</keyword>
<dbReference type="InterPro" id="IPR015816">
    <property type="entry name" value="Vitellinogen_b-sht_N"/>
</dbReference>
<dbReference type="PANTHER" id="PTHR23345:SF15">
    <property type="entry name" value="VITELLOGENIN 1-RELATED"/>
    <property type="match status" value="1"/>
</dbReference>
<evidence type="ECO:0000256" key="5">
    <source>
        <dbReference type="ARBA" id="ARBA00022761"/>
    </source>
</evidence>
<feature type="compositionally biased region" description="Basic residues" evidence="10">
    <location>
        <begin position="3631"/>
        <end position="3651"/>
    </location>
</feature>
<dbReference type="GO" id="GO:0045735">
    <property type="term" value="F:nutrient reservoir activity"/>
    <property type="evidence" value="ECO:0007669"/>
    <property type="project" value="UniProtKB-KW"/>
</dbReference>
<dbReference type="EMBL" id="FX985229">
    <property type="protein sequence ID" value="BAV57681.1"/>
    <property type="molecule type" value="mRNA"/>
</dbReference>
<dbReference type="Gene3D" id="2.20.80.10">
    <property type="entry name" value="Lipovitellin-phosvitin complex, chain A, domain 4"/>
    <property type="match status" value="1"/>
</dbReference>
<dbReference type="SMART" id="SM00216">
    <property type="entry name" value="VWD"/>
    <property type="match status" value="1"/>
</dbReference>
<dbReference type="SUPFAM" id="SSF56968">
    <property type="entry name" value="Lipovitellin-phosvitin complex, beta-sheet shell regions"/>
    <property type="match status" value="2"/>
</dbReference>
<evidence type="ECO:0000256" key="8">
    <source>
        <dbReference type="ARBA" id="ARBA00023180"/>
    </source>
</evidence>
<dbReference type="Pfam" id="PF01347">
    <property type="entry name" value="Vitellogenin_N"/>
    <property type="match status" value="1"/>
</dbReference>
<comment type="subcellular location">
    <subcellularLocation>
        <location evidence="1">Secreted</location>
    </subcellularLocation>
</comment>
<evidence type="ECO:0000256" key="1">
    <source>
        <dbReference type="ARBA" id="ARBA00004613"/>
    </source>
</evidence>
<dbReference type="GO" id="GO:0005576">
    <property type="term" value="C:extracellular region"/>
    <property type="evidence" value="ECO:0007669"/>
    <property type="project" value="UniProtKB-SubCell"/>
</dbReference>
<dbReference type="InterPro" id="IPR009454">
    <property type="entry name" value="Lipid_transpt_open_b-sht"/>
</dbReference>
<evidence type="ECO:0000259" key="12">
    <source>
        <dbReference type="PROSITE" id="PS51211"/>
    </source>
</evidence>
<feature type="domain" description="VWFD" evidence="13">
    <location>
        <begin position="3051"/>
        <end position="3220"/>
    </location>
</feature>
<evidence type="ECO:0000259" key="13">
    <source>
        <dbReference type="PROSITE" id="PS51233"/>
    </source>
</evidence>
<dbReference type="Gene3D" id="1.25.10.20">
    <property type="entry name" value="Vitellinogen, superhelical"/>
    <property type="match status" value="1"/>
</dbReference>